<sequence>MHDKIRKLLLATGTAILGIGFLLHSIALCTPGWMVKKSRSSENLGDGTSIFKLCDKSWPCDVKDTTPAQLIAAQAFSCLGFIFGALALTLALRHLVRSFRWELPDPDIVVNMILMASLASGTLSGTDIGDHVPPLIPILN</sequence>
<dbReference type="GO" id="GO:0005506">
    <property type="term" value="F:iron ion binding"/>
    <property type="evidence" value="ECO:0007669"/>
    <property type="project" value="InterPro"/>
</dbReference>
<accession>A0AAV4CFR1</accession>
<keyword evidence="1" id="KW-1133">Transmembrane helix</keyword>
<dbReference type="AlphaFoldDB" id="A0AAV4CFR1"/>
<gene>
    <name evidence="2" type="ORF">PoB_005651400</name>
</gene>
<reference evidence="2 3" key="1">
    <citation type="journal article" date="2021" name="Elife">
        <title>Chloroplast acquisition without the gene transfer in kleptoplastic sea slugs, Plakobranchus ocellatus.</title>
        <authorList>
            <person name="Maeda T."/>
            <person name="Takahashi S."/>
            <person name="Yoshida T."/>
            <person name="Shimamura S."/>
            <person name="Takaki Y."/>
            <person name="Nagai Y."/>
            <person name="Toyoda A."/>
            <person name="Suzuki Y."/>
            <person name="Arimoto A."/>
            <person name="Ishii H."/>
            <person name="Satoh N."/>
            <person name="Nishiyama T."/>
            <person name="Hasebe M."/>
            <person name="Maruyama T."/>
            <person name="Minagawa J."/>
            <person name="Obokata J."/>
            <person name="Shigenobu S."/>
        </authorList>
    </citation>
    <scope>NUCLEOTIDE SEQUENCE [LARGE SCALE GENOMIC DNA]</scope>
</reference>
<dbReference type="GO" id="GO:0020037">
    <property type="term" value="F:heme binding"/>
    <property type="evidence" value="ECO:0007669"/>
    <property type="project" value="InterPro"/>
</dbReference>
<keyword evidence="3" id="KW-1185">Reference proteome</keyword>
<evidence type="ECO:0000313" key="3">
    <source>
        <dbReference type="Proteomes" id="UP000735302"/>
    </source>
</evidence>
<dbReference type="GO" id="GO:0016705">
    <property type="term" value="F:oxidoreductase activity, acting on paired donors, with incorporation or reduction of molecular oxygen"/>
    <property type="evidence" value="ECO:0007669"/>
    <property type="project" value="InterPro"/>
</dbReference>
<name>A0AAV4CFR1_9GAST</name>
<keyword evidence="1" id="KW-0472">Membrane</keyword>
<dbReference type="InterPro" id="IPR036396">
    <property type="entry name" value="Cyt_P450_sf"/>
</dbReference>
<feature type="transmembrane region" description="Helical" evidence="1">
    <location>
        <begin position="71"/>
        <end position="92"/>
    </location>
</feature>
<comment type="caution">
    <text evidence="2">The sequence shown here is derived from an EMBL/GenBank/DDBJ whole genome shotgun (WGS) entry which is preliminary data.</text>
</comment>
<protein>
    <submittedName>
        <fullName evidence="2">Uncharacterized protein</fullName>
    </submittedName>
</protein>
<dbReference type="GO" id="GO:0004497">
    <property type="term" value="F:monooxygenase activity"/>
    <property type="evidence" value="ECO:0007669"/>
    <property type="project" value="InterPro"/>
</dbReference>
<dbReference type="Gene3D" id="1.20.140.150">
    <property type="match status" value="1"/>
</dbReference>
<proteinExistence type="predicted"/>
<organism evidence="2 3">
    <name type="scientific">Plakobranchus ocellatus</name>
    <dbReference type="NCBI Taxonomy" id="259542"/>
    <lineage>
        <taxon>Eukaryota</taxon>
        <taxon>Metazoa</taxon>
        <taxon>Spiralia</taxon>
        <taxon>Lophotrochozoa</taxon>
        <taxon>Mollusca</taxon>
        <taxon>Gastropoda</taxon>
        <taxon>Heterobranchia</taxon>
        <taxon>Euthyneura</taxon>
        <taxon>Panpulmonata</taxon>
        <taxon>Sacoglossa</taxon>
        <taxon>Placobranchoidea</taxon>
        <taxon>Plakobranchidae</taxon>
        <taxon>Plakobranchus</taxon>
    </lineage>
</organism>
<evidence type="ECO:0000313" key="2">
    <source>
        <dbReference type="EMBL" id="GFO30009.1"/>
    </source>
</evidence>
<keyword evidence="1" id="KW-0812">Transmembrane</keyword>
<evidence type="ECO:0000256" key="1">
    <source>
        <dbReference type="SAM" id="Phobius"/>
    </source>
</evidence>
<dbReference type="Proteomes" id="UP000735302">
    <property type="component" value="Unassembled WGS sequence"/>
</dbReference>
<dbReference type="EMBL" id="BLXT01006199">
    <property type="protein sequence ID" value="GFO30009.1"/>
    <property type="molecule type" value="Genomic_DNA"/>
</dbReference>
<dbReference type="SUPFAM" id="SSF48264">
    <property type="entry name" value="Cytochrome P450"/>
    <property type="match status" value="1"/>
</dbReference>